<protein>
    <submittedName>
        <fullName evidence="2">Antibiotic biosynthesis monooxygenase</fullName>
    </submittedName>
</protein>
<keyword evidence="2" id="KW-0503">Monooxygenase</keyword>
<accession>A0A5C5UG18</accession>
<evidence type="ECO:0000313" key="2">
    <source>
        <dbReference type="EMBL" id="TWT24996.1"/>
    </source>
</evidence>
<dbReference type="InterPro" id="IPR007138">
    <property type="entry name" value="ABM_dom"/>
</dbReference>
<name>A0A5C5UG18_9CORY</name>
<feature type="domain" description="ABM" evidence="1">
    <location>
        <begin position="16"/>
        <end position="75"/>
    </location>
</feature>
<dbReference type="Gene3D" id="3.30.70.100">
    <property type="match status" value="1"/>
</dbReference>
<organism evidence="2 3">
    <name type="scientific">Corynebacterium canis</name>
    <dbReference type="NCBI Taxonomy" id="679663"/>
    <lineage>
        <taxon>Bacteria</taxon>
        <taxon>Bacillati</taxon>
        <taxon>Actinomycetota</taxon>
        <taxon>Actinomycetes</taxon>
        <taxon>Mycobacteriales</taxon>
        <taxon>Corynebacteriaceae</taxon>
        <taxon>Corynebacterium</taxon>
    </lineage>
</organism>
<comment type="caution">
    <text evidence="2">The sequence shown here is derived from an EMBL/GenBank/DDBJ whole genome shotgun (WGS) entry which is preliminary data.</text>
</comment>
<sequence>MRRNVTLQGKLVCSNEAEAAVVRRHLPQHVFLTRQEPGCLSFEVEASENPLVFNVAERFVDRAAFQAHQARVAASEWGRATAGIERDYVISEECDGDTTRQ</sequence>
<keyword evidence="3" id="KW-1185">Reference proteome</keyword>
<dbReference type="AlphaFoldDB" id="A0A5C5UG18"/>
<dbReference type="OrthoDB" id="9812192at2"/>
<dbReference type="Pfam" id="PF03992">
    <property type="entry name" value="ABM"/>
    <property type="match status" value="1"/>
</dbReference>
<proteinExistence type="predicted"/>
<gene>
    <name evidence="2" type="ORF">FRX94_07325</name>
</gene>
<evidence type="ECO:0000259" key="1">
    <source>
        <dbReference type="Pfam" id="PF03992"/>
    </source>
</evidence>
<dbReference type="SUPFAM" id="SSF54909">
    <property type="entry name" value="Dimeric alpha+beta barrel"/>
    <property type="match status" value="1"/>
</dbReference>
<evidence type="ECO:0000313" key="3">
    <source>
        <dbReference type="Proteomes" id="UP000320791"/>
    </source>
</evidence>
<dbReference type="EMBL" id="VOHM01000014">
    <property type="protein sequence ID" value="TWT24996.1"/>
    <property type="molecule type" value="Genomic_DNA"/>
</dbReference>
<keyword evidence="2" id="KW-0560">Oxidoreductase</keyword>
<dbReference type="GO" id="GO:0004497">
    <property type="term" value="F:monooxygenase activity"/>
    <property type="evidence" value="ECO:0007669"/>
    <property type="project" value="UniProtKB-KW"/>
</dbReference>
<dbReference type="Proteomes" id="UP000320791">
    <property type="component" value="Unassembled WGS sequence"/>
</dbReference>
<dbReference type="InterPro" id="IPR011008">
    <property type="entry name" value="Dimeric_a/b-barrel"/>
</dbReference>
<reference evidence="2 3" key="1">
    <citation type="submission" date="2019-08" db="EMBL/GenBank/DDBJ databases">
        <authorList>
            <person name="Lei W."/>
        </authorList>
    </citation>
    <scope>NUCLEOTIDE SEQUENCE [LARGE SCALE GENOMIC DNA]</scope>
    <source>
        <strain evidence="2 3">CCUG 58627</strain>
    </source>
</reference>